<accession>A0A4U8W5T9</accession>
<evidence type="ECO:0000256" key="1">
    <source>
        <dbReference type="ARBA" id="ARBA00004496"/>
    </source>
</evidence>
<proteinExistence type="inferred from homology"/>
<evidence type="ECO:0000256" key="4">
    <source>
        <dbReference type="ARBA" id="ARBA00023186"/>
    </source>
</evidence>
<protein>
    <recommendedName>
        <fullName evidence="7">ESX secretion-associated protein EspG</fullName>
    </recommendedName>
</protein>
<sequence>MAWTWEPDTFAALWFDEGNDRMPTPLRYRSRFPTLGGYEAHCAAVHAKYTGDERERIDLLKHTVANCDMRVEIFFGSTAHRGGDGRTRKDLRIVGARNYSYAAVLSQTAIGEEFGDIRAQLIRSDQLPAALTASIPPCPPGRERPATFDVRDIESGSGNGYFGDDVRSRERERFDRLARRPADGGGNAILRLGNFHAAPSRFRAMQWYDISADGRYLEQRNRTHLDVRPANPQDFTSAFTRWIADGVRVLREQEEDSFF</sequence>
<name>A0A4U8W5T9_9NOCA</name>
<evidence type="ECO:0000313" key="6">
    <source>
        <dbReference type="Proteomes" id="UP000290439"/>
    </source>
</evidence>
<evidence type="ECO:0000313" key="5">
    <source>
        <dbReference type="EMBL" id="VFB01412.1"/>
    </source>
</evidence>
<dbReference type="InterPro" id="IPR025734">
    <property type="entry name" value="EspG"/>
</dbReference>
<reference evidence="5 6" key="1">
    <citation type="submission" date="2019-02" db="EMBL/GenBank/DDBJ databases">
        <authorList>
            <consortium name="Pathogen Informatics"/>
        </authorList>
    </citation>
    <scope>NUCLEOTIDE SEQUENCE [LARGE SCALE GENOMIC DNA]</scope>
    <source>
        <strain evidence="5 6">3012STDY6756504</strain>
    </source>
</reference>
<evidence type="ECO:0008006" key="7">
    <source>
        <dbReference type="Google" id="ProtNLM"/>
    </source>
</evidence>
<evidence type="ECO:0000256" key="3">
    <source>
        <dbReference type="ARBA" id="ARBA00022490"/>
    </source>
</evidence>
<gene>
    <name evidence="5" type="ORF">NCTC10797_05230</name>
</gene>
<dbReference type="Proteomes" id="UP000290439">
    <property type="component" value="Chromosome"/>
</dbReference>
<keyword evidence="3" id="KW-0963">Cytoplasm</keyword>
<dbReference type="EMBL" id="LR215973">
    <property type="protein sequence ID" value="VFB01412.1"/>
    <property type="molecule type" value="Genomic_DNA"/>
</dbReference>
<organism evidence="5 6">
    <name type="scientific">Nocardia cyriacigeorgica</name>
    <dbReference type="NCBI Taxonomy" id="135487"/>
    <lineage>
        <taxon>Bacteria</taxon>
        <taxon>Bacillati</taxon>
        <taxon>Actinomycetota</taxon>
        <taxon>Actinomycetes</taxon>
        <taxon>Mycobacteriales</taxon>
        <taxon>Nocardiaceae</taxon>
        <taxon>Nocardia</taxon>
    </lineage>
</organism>
<dbReference type="RefSeq" id="WP_130918922.1">
    <property type="nucleotide sequence ID" value="NZ_LR215973.1"/>
</dbReference>
<keyword evidence="4" id="KW-0143">Chaperone</keyword>
<dbReference type="Pfam" id="PF14011">
    <property type="entry name" value="ESX-1_EspG"/>
    <property type="match status" value="1"/>
</dbReference>
<comment type="subcellular location">
    <subcellularLocation>
        <location evidence="1">Cytoplasm</location>
    </subcellularLocation>
</comment>
<comment type="similarity">
    <text evidence="2">Belongs to the EspG family.</text>
</comment>
<evidence type="ECO:0000256" key="2">
    <source>
        <dbReference type="ARBA" id="ARBA00006411"/>
    </source>
</evidence>
<dbReference type="AlphaFoldDB" id="A0A4U8W5T9"/>